<name>A0A1E7FVH3_9STRA</name>
<feature type="compositionally biased region" description="Polar residues" evidence="1">
    <location>
        <begin position="210"/>
        <end position="220"/>
    </location>
</feature>
<evidence type="ECO:0000313" key="2">
    <source>
        <dbReference type="EMBL" id="OEU22146.1"/>
    </source>
</evidence>
<sequence length="447" mass="49330">MIENASRLTRFLLSKKIPSIIGQQASRRAAAPITIRYISSSSSSSSVENGGTSTSTSSSDDDDGTTFVVFPWRTKSSLLPRLVPGTPEHTKDGLLLTSKSQSLHGSSSLNAIVTSYMFLNVPWYELFWISDVKDELSSSVSWAFTHGVANLLSNLSSSSSSGISVSADSIISHRTDDSTTCGIDFHKTLEFNNNNNNDSDSGSGSDEGNTSINATSIDNNSKNNTIQLQHMFEEKVVAHYKSAINNFATKEGSKDDISAGSSSSSSSSSSISNHSKKNQRLEVRLSMVPFKTDFITLYAIPYLSRRNAKSDTVLLDFYREMLEMPSTKRASYLSQLRQEHLENKGYMESTIIAQCVVWCDEFFYVKDLTTGQILQGEEQEQEHNDSEGKQNDHSTSITADSKKIPHLVRMERTVITKKDSITGSFHNVQEDWVITDIDDILGGNLII</sequence>
<dbReference type="Proteomes" id="UP000095751">
    <property type="component" value="Unassembled WGS sequence"/>
</dbReference>
<protein>
    <submittedName>
        <fullName evidence="2">Uncharacterized protein</fullName>
    </submittedName>
</protein>
<feature type="region of interest" description="Disordered" evidence="1">
    <location>
        <begin position="376"/>
        <end position="400"/>
    </location>
</feature>
<evidence type="ECO:0000313" key="3">
    <source>
        <dbReference type="Proteomes" id="UP000095751"/>
    </source>
</evidence>
<dbReference type="KEGG" id="fcy:FRACYDRAFT_232299"/>
<feature type="compositionally biased region" description="Low complexity" evidence="1">
    <location>
        <begin position="192"/>
        <end position="209"/>
    </location>
</feature>
<evidence type="ECO:0000256" key="1">
    <source>
        <dbReference type="SAM" id="MobiDB-lite"/>
    </source>
</evidence>
<gene>
    <name evidence="2" type="ORF">FRACYDRAFT_232299</name>
</gene>
<feature type="compositionally biased region" description="Low complexity" evidence="1">
    <location>
        <begin position="41"/>
        <end position="58"/>
    </location>
</feature>
<dbReference type="OrthoDB" id="49170at2759"/>
<proteinExistence type="predicted"/>
<feature type="region of interest" description="Disordered" evidence="1">
    <location>
        <begin position="251"/>
        <end position="278"/>
    </location>
</feature>
<dbReference type="AlphaFoldDB" id="A0A1E7FVH3"/>
<feature type="region of interest" description="Disordered" evidence="1">
    <location>
        <begin position="192"/>
        <end position="220"/>
    </location>
</feature>
<dbReference type="EMBL" id="KV784353">
    <property type="protein sequence ID" value="OEU22146.1"/>
    <property type="molecule type" value="Genomic_DNA"/>
</dbReference>
<dbReference type="InParanoid" id="A0A1E7FVH3"/>
<keyword evidence="3" id="KW-1185">Reference proteome</keyword>
<reference evidence="2 3" key="1">
    <citation type="submission" date="2016-09" db="EMBL/GenBank/DDBJ databases">
        <title>Extensive genetic diversity and differential bi-allelic expression allows diatom success in the polar Southern Ocean.</title>
        <authorList>
            <consortium name="DOE Joint Genome Institute"/>
            <person name="Mock T."/>
            <person name="Otillar R.P."/>
            <person name="Strauss J."/>
            <person name="Dupont C."/>
            <person name="Frickenhaus S."/>
            <person name="Maumus F."/>
            <person name="Mcmullan M."/>
            <person name="Sanges R."/>
            <person name="Schmutz J."/>
            <person name="Toseland A."/>
            <person name="Valas R."/>
            <person name="Veluchamy A."/>
            <person name="Ward B.J."/>
            <person name="Allen A."/>
            <person name="Barry K."/>
            <person name="Falciatore A."/>
            <person name="Ferrante M."/>
            <person name="Fortunato A.E."/>
            <person name="Gloeckner G."/>
            <person name="Gruber A."/>
            <person name="Hipkin R."/>
            <person name="Janech M."/>
            <person name="Kroth P."/>
            <person name="Leese F."/>
            <person name="Lindquist E."/>
            <person name="Lyon B.R."/>
            <person name="Martin J."/>
            <person name="Mayer C."/>
            <person name="Parker M."/>
            <person name="Quesneville H."/>
            <person name="Raymond J."/>
            <person name="Uhlig C."/>
            <person name="Valentin K.U."/>
            <person name="Worden A.Z."/>
            <person name="Armbrust E.V."/>
            <person name="Bowler C."/>
            <person name="Green B."/>
            <person name="Moulton V."/>
            <person name="Van Oosterhout C."/>
            <person name="Grigoriev I."/>
        </authorList>
    </citation>
    <scope>NUCLEOTIDE SEQUENCE [LARGE SCALE GENOMIC DNA]</scope>
    <source>
        <strain evidence="2 3">CCMP1102</strain>
    </source>
</reference>
<feature type="region of interest" description="Disordered" evidence="1">
    <location>
        <begin position="41"/>
        <end position="62"/>
    </location>
</feature>
<accession>A0A1E7FVH3</accession>
<feature type="compositionally biased region" description="Low complexity" evidence="1">
    <location>
        <begin position="258"/>
        <end position="273"/>
    </location>
</feature>
<organism evidence="2 3">
    <name type="scientific">Fragilariopsis cylindrus CCMP1102</name>
    <dbReference type="NCBI Taxonomy" id="635003"/>
    <lineage>
        <taxon>Eukaryota</taxon>
        <taxon>Sar</taxon>
        <taxon>Stramenopiles</taxon>
        <taxon>Ochrophyta</taxon>
        <taxon>Bacillariophyta</taxon>
        <taxon>Bacillariophyceae</taxon>
        <taxon>Bacillariophycidae</taxon>
        <taxon>Bacillariales</taxon>
        <taxon>Bacillariaceae</taxon>
        <taxon>Fragilariopsis</taxon>
    </lineage>
</organism>
<feature type="compositionally biased region" description="Basic and acidic residues" evidence="1">
    <location>
        <begin position="381"/>
        <end position="392"/>
    </location>
</feature>